<evidence type="ECO:0000313" key="9">
    <source>
        <dbReference type="Proteomes" id="UP000008394"/>
    </source>
</evidence>
<organism evidence="8 9">
    <name type="scientific">Bifidobacterium animalis subsp. lactis CNCM I-2494</name>
    <dbReference type="NCBI Taxonomy" id="1042403"/>
    <lineage>
        <taxon>Bacteria</taxon>
        <taxon>Bacillati</taxon>
        <taxon>Actinomycetota</taxon>
        <taxon>Actinomycetes</taxon>
        <taxon>Bifidobacteriales</taxon>
        <taxon>Bifidobacteriaceae</taxon>
        <taxon>Bifidobacterium</taxon>
    </lineage>
</organism>
<dbReference type="KEGG" id="bnm:BALAC2494_00062"/>
<dbReference type="Pfam" id="PF00589">
    <property type="entry name" value="Phage_integrase"/>
    <property type="match status" value="1"/>
</dbReference>
<evidence type="ECO:0000256" key="5">
    <source>
        <dbReference type="PROSITE-ProRule" id="PRU01248"/>
    </source>
</evidence>
<protein>
    <submittedName>
        <fullName evidence="8">DNA integration/recombination/inversion protein</fullName>
    </submittedName>
</protein>
<keyword evidence="2" id="KW-0229">DNA integration</keyword>
<accession>A0A806FIW2</accession>
<evidence type="ECO:0000259" key="6">
    <source>
        <dbReference type="PROSITE" id="PS51898"/>
    </source>
</evidence>
<dbReference type="Gene3D" id="1.10.443.10">
    <property type="entry name" value="Intergrase catalytic core"/>
    <property type="match status" value="1"/>
</dbReference>
<evidence type="ECO:0000256" key="4">
    <source>
        <dbReference type="ARBA" id="ARBA00023172"/>
    </source>
</evidence>
<keyword evidence="4" id="KW-0233">DNA recombination</keyword>
<dbReference type="InterPro" id="IPR010998">
    <property type="entry name" value="Integrase_recombinase_N"/>
</dbReference>
<dbReference type="RefSeq" id="WP_004218675.1">
    <property type="nucleotide sequence ID" value="NC_017215.1"/>
</dbReference>
<name>A0A806FIW2_BIFAN</name>
<dbReference type="InterPro" id="IPR013762">
    <property type="entry name" value="Integrase-like_cat_sf"/>
</dbReference>
<dbReference type="PANTHER" id="PTHR30629:SF2">
    <property type="entry name" value="PROPHAGE INTEGRASE INTS-RELATED"/>
    <property type="match status" value="1"/>
</dbReference>
<dbReference type="PANTHER" id="PTHR30629">
    <property type="entry name" value="PROPHAGE INTEGRASE"/>
    <property type="match status" value="1"/>
</dbReference>
<proteinExistence type="inferred from homology"/>
<dbReference type="GO" id="GO:0015074">
    <property type="term" value="P:DNA integration"/>
    <property type="evidence" value="ECO:0007669"/>
    <property type="project" value="UniProtKB-KW"/>
</dbReference>
<dbReference type="InterPro" id="IPR004107">
    <property type="entry name" value="Integrase_SAM-like_N"/>
</dbReference>
<dbReference type="InterPro" id="IPR044068">
    <property type="entry name" value="CB"/>
</dbReference>
<dbReference type="Pfam" id="PF14659">
    <property type="entry name" value="Phage_int_SAM_3"/>
    <property type="match status" value="1"/>
</dbReference>
<dbReference type="Gene3D" id="1.10.150.130">
    <property type="match status" value="1"/>
</dbReference>
<feature type="domain" description="Core-binding (CB)" evidence="7">
    <location>
        <begin position="61"/>
        <end position="145"/>
    </location>
</feature>
<keyword evidence="3 5" id="KW-0238">DNA-binding</keyword>
<dbReference type="InterPro" id="IPR050808">
    <property type="entry name" value="Phage_Integrase"/>
</dbReference>
<evidence type="ECO:0000256" key="3">
    <source>
        <dbReference type="ARBA" id="ARBA00023125"/>
    </source>
</evidence>
<sequence length="366" mass="41069">MSYTVGKYETKKCVKWEVRYRTPGGRTTRKRGFLRKMDAEAWAAENVEIAKAKGTFITQSAGNTPVAELWQSWIETKRTRCKPSYMESLGGAWNKHVGPQWGARKVGSIRHDEVQEWVNKLAGEYSASVVIRARDMLKGLLKAAVKNRLIASNPADDITVPRKKRKDHVYLTAEQLMALADEAGWRRPAVLALGTTGMRWGELVGLRVRDLDAKGHRLRIERNAVEVKGEVVIGTPKTYEKRTITYPAILEPMLVEMAQGRDGDEPLFVDQQGKMLRRTHGPNSPSSWFYWAKKRALGDVLARKMTVHDLRHTAASLLVSAGANVKVVQRQLGHESAAMTLDTYADLFDADLDVVRVEMDSIFPAA</sequence>
<dbReference type="GO" id="GO:0003677">
    <property type="term" value="F:DNA binding"/>
    <property type="evidence" value="ECO:0007669"/>
    <property type="project" value="UniProtKB-UniRule"/>
</dbReference>
<dbReference type="EMBL" id="CP002915">
    <property type="protein sequence ID" value="AEK30643.1"/>
    <property type="molecule type" value="Genomic_DNA"/>
</dbReference>
<dbReference type="AlphaFoldDB" id="A0A806FIW2"/>
<evidence type="ECO:0000256" key="2">
    <source>
        <dbReference type="ARBA" id="ARBA00022908"/>
    </source>
</evidence>
<evidence type="ECO:0000259" key="7">
    <source>
        <dbReference type="PROSITE" id="PS51900"/>
    </source>
</evidence>
<evidence type="ECO:0000256" key="1">
    <source>
        <dbReference type="ARBA" id="ARBA00008857"/>
    </source>
</evidence>
<reference evidence="8 9" key="1">
    <citation type="journal article" date="2011" name="J. Bacteriol.">
        <title>Genome Sequence of the Probiotic Strain Bifidobacterium animalis subsp. lactis CNCM I-2494.</title>
        <authorList>
            <person name="Chervaux C."/>
            <person name="Grimaldi C."/>
            <person name="Bolotin A."/>
            <person name="Quinquis B."/>
            <person name="Legrain-Raspaud S."/>
            <person name="van Hylckama Vlieg J.E."/>
            <person name="Denariaz G."/>
            <person name="Smokvina T."/>
        </authorList>
    </citation>
    <scope>NUCLEOTIDE SEQUENCE [LARGE SCALE GENOMIC DNA]</scope>
    <source>
        <strain evidence="8 9">CNCM I-2494</strain>
    </source>
</reference>
<evidence type="ECO:0000313" key="8">
    <source>
        <dbReference type="EMBL" id="AEK30643.1"/>
    </source>
</evidence>
<dbReference type="GeneID" id="29695736"/>
<dbReference type="InterPro" id="IPR011010">
    <property type="entry name" value="DNA_brk_join_enz"/>
</dbReference>
<dbReference type="GO" id="GO:0006310">
    <property type="term" value="P:DNA recombination"/>
    <property type="evidence" value="ECO:0007669"/>
    <property type="project" value="UniProtKB-KW"/>
</dbReference>
<gene>
    <name evidence="8" type="ORF">BALAC2494_00062</name>
</gene>
<dbReference type="PROSITE" id="PS51900">
    <property type="entry name" value="CB"/>
    <property type="match status" value="1"/>
</dbReference>
<dbReference type="PROSITE" id="PS51898">
    <property type="entry name" value="TYR_RECOMBINASE"/>
    <property type="match status" value="1"/>
</dbReference>
<comment type="similarity">
    <text evidence="1">Belongs to the 'phage' integrase family.</text>
</comment>
<feature type="domain" description="Tyr recombinase" evidence="6">
    <location>
        <begin position="166"/>
        <end position="357"/>
    </location>
</feature>
<dbReference type="Proteomes" id="UP000008394">
    <property type="component" value="Chromosome"/>
</dbReference>
<dbReference type="CDD" id="cd01189">
    <property type="entry name" value="INT_ICEBs1_C_like"/>
    <property type="match status" value="1"/>
</dbReference>
<dbReference type="SUPFAM" id="SSF56349">
    <property type="entry name" value="DNA breaking-rejoining enzymes"/>
    <property type="match status" value="1"/>
</dbReference>
<dbReference type="InterPro" id="IPR002104">
    <property type="entry name" value="Integrase_catalytic"/>
</dbReference>